<dbReference type="OrthoDB" id="424543at2759"/>
<evidence type="ECO:0000313" key="2">
    <source>
        <dbReference type="Proteomes" id="UP000249218"/>
    </source>
</evidence>
<accession>A0A2W1BIY0</accession>
<sequence length="61" mass="7366">MAVETNLLGRRSCKGRPKLRWLTVVKKDMEICELKEEDVQDRAKWKKRIRKADPVTRRDKR</sequence>
<dbReference type="EMBL" id="KZ150120">
    <property type="protein sequence ID" value="PZC73197.1"/>
    <property type="molecule type" value="Genomic_DNA"/>
</dbReference>
<name>A0A2W1BIY0_HELAM</name>
<dbReference type="AlphaFoldDB" id="A0A2W1BIY0"/>
<keyword evidence="2" id="KW-1185">Reference proteome</keyword>
<organism evidence="1 2">
    <name type="scientific">Helicoverpa armigera</name>
    <name type="common">Cotton bollworm</name>
    <name type="synonym">Heliothis armigera</name>
    <dbReference type="NCBI Taxonomy" id="29058"/>
    <lineage>
        <taxon>Eukaryota</taxon>
        <taxon>Metazoa</taxon>
        <taxon>Ecdysozoa</taxon>
        <taxon>Arthropoda</taxon>
        <taxon>Hexapoda</taxon>
        <taxon>Insecta</taxon>
        <taxon>Pterygota</taxon>
        <taxon>Neoptera</taxon>
        <taxon>Endopterygota</taxon>
        <taxon>Lepidoptera</taxon>
        <taxon>Glossata</taxon>
        <taxon>Ditrysia</taxon>
        <taxon>Noctuoidea</taxon>
        <taxon>Noctuidae</taxon>
        <taxon>Heliothinae</taxon>
        <taxon>Helicoverpa</taxon>
    </lineage>
</organism>
<evidence type="ECO:0000313" key="1">
    <source>
        <dbReference type="EMBL" id="PZC73197.1"/>
    </source>
</evidence>
<reference evidence="1 2" key="1">
    <citation type="journal article" date="2017" name="BMC Biol.">
        <title>Genomic innovations, transcriptional plasticity and gene loss underlying the evolution and divergence of two highly polyphagous and invasive Helicoverpa pest species.</title>
        <authorList>
            <person name="Pearce S.L."/>
            <person name="Clarke D.F."/>
            <person name="East P.D."/>
            <person name="Elfekih S."/>
            <person name="Gordon K.H."/>
            <person name="Jermiin L.S."/>
            <person name="McGaughran A."/>
            <person name="Oakeshott J.G."/>
            <person name="Papanikolaou A."/>
            <person name="Perera O.P."/>
            <person name="Rane R.V."/>
            <person name="Richards S."/>
            <person name="Tay W.T."/>
            <person name="Walsh T.K."/>
            <person name="Anderson A."/>
            <person name="Anderson C.J."/>
            <person name="Asgari S."/>
            <person name="Board P.G."/>
            <person name="Bretschneider A."/>
            <person name="Campbell P.M."/>
            <person name="Chertemps T."/>
            <person name="Christeller J.T."/>
            <person name="Coppin C.W."/>
            <person name="Downes S.J."/>
            <person name="Duan G."/>
            <person name="Farnsworth C.A."/>
            <person name="Good R.T."/>
            <person name="Han L.B."/>
            <person name="Han Y.C."/>
            <person name="Hatje K."/>
            <person name="Horne I."/>
            <person name="Huang Y.P."/>
            <person name="Hughes D.S."/>
            <person name="Jacquin-Joly E."/>
            <person name="James W."/>
            <person name="Jhangiani S."/>
            <person name="Kollmar M."/>
            <person name="Kuwar S.S."/>
            <person name="Li S."/>
            <person name="Liu N.Y."/>
            <person name="Maibeche M.T."/>
            <person name="Miller J.R."/>
            <person name="Montagne N."/>
            <person name="Perry T."/>
            <person name="Qu J."/>
            <person name="Song S.V."/>
            <person name="Sutton G.G."/>
            <person name="Vogel H."/>
            <person name="Walenz B.P."/>
            <person name="Xu W."/>
            <person name="Zhang H.J."/>
            <person name="Zou Z."/>
            <person name="Batterham P."/>
            <person name="Edwards O.R."/>
            <person name="Feyereisen R."/>
            <person name="Gibbs R.A."/>
            <person name="Heckel D.G."/>
            <person name="McGrath A."/>
            <person name="Robin C."/>
            <person name="Scherer S.E."/>
            <person name="Worley K.C."/>
            <person name="Wu Y.D."/>
        </authorList>
    </citation>
    <scope>NUCLEOTIDE SEQUENCE [LARGE SCALE GENOMIC DNA]</scope>
    <source>
        <strain evidence="1">Harm_GR_Male_#8</strain>
        <tissue evidence="1">Whole organism</tissue>
    </source>
</reference>
<dbReference type="Proteomes" id="UP000249218">
    <property type="component" value="Unassembled WGS sequence"/>
</dbReference>
<proteinExistence type="predicted"/>
<gene>
    <name evidence="1" type="primary">HaOG209929</name>
    <name evidence="1" type="ORF">B5X24_HaOG209929</name>
</gene>
<protein>
    <submittedName>
        <fullName evidence="1">Uncharacterized protein</fullName>
    </submittedName>
</protein>